<evidence type="ECO:0000313" key="2">
    <source>
        <dbReference type="EMBL" id="GAF83831.1"/>
    </source>
</evidence>
<dbReference type="AlphaFoldDB" id="X0T918"/>
<feature type="region of interest" description="Disordered" evidence="1">
    <location>
        <begin position="1"/>
        <end position="26"/>
    </location>
</feature>
<proteinExistence type="predicted"/>
<feature type="non-terminal residue" evidence="2">
    <location>
        <position position="78"/>
    </location>
</feature>
<comment type="caution">
    <text evidence="2">The sequence shown here is derived from an EMBL/GenBank/DDBJ whole genome shotgun (WGS) entry which is preliminary data.</text>
</comment>
<reference evidence="2" key="1">
    <citation type="journal article" date="2014" name="Front. Microbiol.">
        <title>High frequency of phylogenetically diverse reductive dehalogenase-homologous genes in deep subseafloor sedimentary metagenomes.</title>
        <authorList>
            <person name="Kawai M."/>
            <person name="Futagami T."/>
            <person name="Toyoda A."/>
            <person name="Takaki Y."/>
            <person name="Nishi S."/>
            <person name="Hori S."/>
            <person name="Arai W."/>
            <person name="Tsubouchi T."/>
            <person name="Morono Y."/>
            <person name="Uchiyama I."/>
            <person name="Ito T."/>
            <person name="Fujiyama A."/>
            <person name="Inagaki F."/>
            <person name="Takami H."/>
        </authorList>
    </citation>
    <scope>NUCLEOTIDE SEQUENCE</scope>
    <source>
        <strain evidence="2">Expedition CK06-06</strain>
    </source>
</reference>
<accession>X0T918</accession>
<gene>
    <name evidence="2" type="ORF">S01H1_06830</name>
</gene>
<dbReference type="EMBL" id="BARS01003520">
    <property type="protein sequence ID" value="GAF83831.1"/>
    <property type="molecule type" value="Genomic_DNA"/>
</dbReference>
<sequence length="78" mass="8767">MRLVKARARKRKQLSAHRNSRSRHRLSRFEQLETRAMLAATPVSADWLFELPDTTSGVTIKDTAVDTAGNLVVLGEFS</sequence>
<name>X0T918_9ZZZZ</name>
<organism evidence="2">
    <name type="scientific">marine sediment metagenome</name>
    <dbReference type="NCBI Taxonomy" id="412755"/>
    <lineage>
        <taxon>unclassified sequences</taxon>
        <taxon>metagenomes</taxon>
        <taxon>ecological metagenomes</taxon>
    </lineage>
</organism>
<protein>
    <submittedName>
        <fullName evidence="2">Uncharacterized protein</fullName>
    </submittedName>
</protein>
<evidence type="ECO:0000256" key="1">
    <source>
        <dbReference type="SAM" id="MobiDB-lite"/>
    </source>
</evidence>